<dbReference type="SUPFAM" id="SSF53448">
    <property type="entry name" value="Nucleotide-diphospho-sugar transferases"/>
    <property type="match status" value="1"/>
</dbReference>
<protein>
    <submittedName>
        <fullName evidence="1">Acylneuraminate cytidylyltransferase family protein</fullName>
    </submittedName>
</protein>
<dbReference type="InterPro" id="IPR003329">
    <property type="entry name" value="Cytidylyl_trans"/>
</dbReference>
<name>A0ABY2TRG4_9SPIR</name>
<dbReference type="InterPro" id="IPR050793">
    <property type="entry name" value="CMP-NeuNAc_synthase"/>
</dbReference>
<evidence type="ECO:0000313" key="1">
    <source>
        <dbReference type="EMBL" id="TKZ35340.1"/>
    </source>
</evidence>
<accession>A0ABY2TRG4</accession>
<dbReference type="RefSeq" id="WP_137998188.1">
    <property type="nucleotide sequence ID" value="NZ_SJDU01000116.1"/>
</dbReference>
<organism evidence="1 2">
    <name type="scientific">Brachyspira catarrhinii</name>
    <dbReference type="NCBI Taxonomy" id="2528966"/>
    <lineage>
        <taxon>Bacteria</taxon>
        <taxon>Pseudomonadati</taxon>
        <taxon>Spirochaetota</taxon>
        <taxon>Spirochaetia</taxon>
        <taxon>Brachyspirales</taxon>
        <taxon>Brachyspiraceae</taxon>
        <taxon>Brachyspira</taxon>
    </lineage>
</organism>
<dbReference type="PANTHER" id="PTHR21485">
    <property type="entry name" value="HAD SUPERFAMILY MEMBERS CMAS AND KDSC"/>
    <property type="match status" value="1"/>
</dbReference>
<reference evidence="1 2" key="1">
    <citation type="journal article" date="2019" name="Anaerobe">
        <title>Brachyspira catarrhinii sp. nov., an anaerobic intestinal spirochaete isolated from vervet monkeys may have been misidentified as Brachyspira aalborgi in previous studies.</title>
        <authorList>
            <person name="Phillips N.D."/>
            <person name="La T."/>
            <person name="Hampson D.J."/>
        </authorList>
    </citation>
    <scope>NUCLEOTIDE SEQUENCE [LARGE SCALE GENOMIC DNA]</scope>
    <source>
        <strain evidence="1 2">Z12</strain>
    </source>
</reference>
<proteinExistence type="predicted"/>
<keyword evidence="1" id="KW-0548">Nucleotidyltransferase</keyword>
<keyword evidence="1" id="KW-0808">Transferase</keyword>
<dbReference type="InterPro" id="IPR029044">
    <property type="entry name" value="Nucleotide-diphossugar_trans"/>
</dbReference>
<dbReference type="Proteomes" id="UP000310168">
    <property type="component" value="Unassembled WGS sequence"/>
</dbReference>
<comment type="caution">
    <text evidence="1">The sequence shown here is derived from an EMBL/GenBank/DDBJ whole genome shotgun (WGS) entry which is preliminary data.</text>
</comment>
<sequence>MEITAIIVARKGSVRIKNKSMLKLGNDTLISNKIKQLKECKNINRIVFGSDSDEMLEHAKSYGAETVKRPEYFCDEKLASANDMIGNMLDLIKTDIVVWTHCTNPLLSSKTYDDAIQTYLTNLNNGYDSLLSVVEFQEYLWNENKKPLNYNPYQERHVPARELPKYYMQDGGIFIQPYNQMKNNSYFFGKKPYLYVIPNNEFLDINTERDYIVAKCLYNNTLKK</sequence>
<gene>
    <name evidence="1" type="ORF">EZH24_05765</name>
</gene>
<dbReference type="Gene3D" id="3.90.550.10">
    <property type="entry name" value="Spore Coat Polysaccharide Biosynthesis Protein SpsA, Chain A"/>
    <property type="match status" value="1"/>
</dbReference>
<evidence type="ECO:0000313" key="2">
    <source>
        <dbReference type="Proteomes" id="UP000310168"/>
    </source>
</evidence>
<dbReference type="CDD" id="cd02513">
    <property type="entry name" value="CMP-NeuAc_Synthase"/>
    <property type="match status" value="1"/>
</dbReference>
<dbReference type="PANTHER" id="PTHR21485:SF3">
    <property type="entry name" value="N-ACYLNEURAMINATE CYTIDYLYLTRANSFERASE"/>
    <property type="match status" value="1"/>
</dbReference>
<dbReference type="EMBL" id="SJDU01000116">
    <property type="protein sequence ID" value="TKZ35340.1"/>
    <property type="molecule type" value="Genomic_DNA"/>
</dbReference>
<dbReference type="GO" id="GO:0016779">
    <property type="term" value="F:nucleotidyltransferase activity"/>
    <property type="evidence" value="ECO:0007669"/>
    <property type="project" value="UniProtKB-KW"/>
</dbReference>
<dbReference type="Pfam" id="PF02348">
    <property type="entry name" value="CTP_transf_3"/>
    <property type="match status" value="1"/>
</dbReference>
<keyword evidence="2" id="KW-1185">Reference proteome</keyword>